<evidence type="ECO:0000256" key="8">
    <source>
        <dbReference type="ARBA" id="ARBA00022723"/>
    </source>
</evidence>
<dbReference type="EMBL" id="SPUK01000021">
    <property type="protein sequence ID" value="TQV91000.1"/>
    <property type="molecule type" value="Genomic_DNA"/>
</dbReference>
<feature type="compositionally biased region" description="Basic and acidic residues" evidence="14">
    <location>
        <begin position="212"/>
        <end position="228"/>
    </location>
</feature>
<protein>
    <recommendedName>
        <fullName evidence="5">Elongator complex protein 5</fullName>
    </recommendedName>
</protein>
<dbReference type="PANTHER" id="PTHR15641">
    <property type="entry name" value="ELONGATOR COMPLEX PROTEIN 5"/>
    <property type="match status" value="1"/>
</dbReference>
<evidence type="ECO:0000256" key="13">
    <source>
        <dbReference type="ARBA" id="ARBA00023242"/>
    </source>
</evidence>
<dbReference type="GO" id="GO:0000049">
    <property type="term" value="F:tRNA binding"/>
    <property type="evidence" value="ECO:0007669"/>
    <property type="project" value="TreeGrafter"/>
</dbReference>
<keyword evidence="12" id="KW-0804">Transcription</keyword>
<feature type="compositionally biased region" description="Acidic residues" evidence="14">
    <location>
        <begin position="546"/>
        <end position="557"/>
    </location>
</feature>
<comment type="caution">
    <text evidence="16">The sequence shown here is derived from an EMBL/GenBank/DDBJ whole genome shotgun (WGS) entry which is preliminary data.</text>
</comment>
<comment type="subcellular location">
    <subcellularLocation>
        <location evidence="2">Cytoplasm</location>
    </subcellularLocation>
    <subcellularLocation>
        <location evidence="1">Nucleus</location>
    </subcellularLocation>
</comment>
<feature type="region of interest" description="Disordered" evidence="14">
    <location>
        <begin position="534"/>
        <end position="557"/>
    </location>
</feature>
<dbReference type="OrthoDB" id="166907at2759"/>
<dbReference type="Pfam" id="PF13919">
    <property type="entry name" value="ASXH"/>
    <property type="match status" value="1"/>
</dbReference>
<dbReference type="UniPathway" id="UPA00988"/>
<accession>A0A545VM14</accession>
<dbReference type="PANTHER" id="PTHR15641:SF1">
    <property type="entry name" value="ELONGATOR COMPLEX PROTEIN 5"/>
    <property type="match status" value="1"/>
</dbReference>
<evidence type="ECO:0000313" key="17">
    <source>
        <dbReference type="Proteomes" id="UP000315783"/>
    </source>
</evidence>
<dbReference type="STRING" id="43265.A0A545VM14"/>
<evidence type="ECO:0000256" key="5">
    <source>
        <dbReference type="ARBA" id="ARBA00020264"/>
    </source>
</evidence>
<organism evidence="16 17">
    <name type="scientific">Cordyceps javanica</name>
    <dbReference type="NCBI Taxonomy" id="43265"/>
    <lineage>
        <taxon>Eukaryota</taxon>
        <taxon>Fungi</taxon>
        <taxon>Dikarya</taxon>
        <taxon>Ascomycota</taxon>
        <taxon>Pezizomycotina</taxon>
        <taxon>Sordariomycetes</taxon>
        <taxon>Hypocreomycetidae</taxon>
        <taxon>Hypocreales</taxon>
        <taxon>Cordycipitaceae</taxon>
        <taxon>Cordyceps</taxon>
    </lineage>
</organism>
<dbReference type="GO" id="GO:0008270">
    <property type="term" value="F:zinc ion binding"/>
    <property type="evidence" value="ECO:0007669"/>
    <property type="project" value="UniProtKB-KW"/>
</dbReference>
<comment type="similarity">
    <text evidence="4">Belongs to the ELP5 family.</text>
</comment>
<dbReference type="GO" id="GO:0002098">
    <property type="term" value="P:tRNA wobble uridine modification"/>
    <property type="evidence" value="ECO:0007669"/>
    <property type="project" value="InterPro"/>
</dbReference>
<dbReference type="GO" id="GO:0005829">
    <property type="term" value="C:cytosol"/>
    <property type="evidence" value="ECO:0007669"/>
    <property type="project" value="TreeGrafter"/>
</dbReference>
<evidence type="ECO:0000256" key="3">
    <source>
        <dbReference type="ARBA" id="ARBA00005043"/>
    </source>
</evidence>
<evidence type="ECO:0000256" key="9">
    <source>
        <dbReference type="ARBA" id="ARBA00022771"/>
    </source>
</evidence>
<dbReference type="InterPro" id="IPR028020">
    <property type="entry name" value="ASX_DEUBAD_dom"/>
</dbReference>
<keyword evidence="10" id="KW-0862">Zinc</keyword>
<proteinExistence type="inferred from homology"/>
<evidence type="ECO:0000256" key="14">
    <source>
        <dbReference type="SAM" id="MobiDB-lite"/>
    </source>
</evidence>
<evidence type="ECO:0000256" key="4">
    <source>
        <dbReference type="ARBA" id="ARBA00009567"/>
    </source>
</evidence>
<keyword evidence="11" id="KW-0805">Transcription regulation</keyword>
<gene>
    <name evidence="16" type="ORF">IF1G_10235</name>
</gene>
<name>A0A545VM14_9HYPO</name>
<reference evidence="16 17" key="1">
    <citation type="journal article" date="2019" name="Appl. Microbiol. Biotechnol.">
        <title>Genome sequence of Isaria javanica and comparative genome analysis insights into family S53 peptidase evolution in fungal entomopathogens.</title>
        <authorList>
            <person name="Lin R."/>
            <person name="Zhang X."/>
            <person name="Xin B."/>
            <person name="Zou M."/>
            <person name="Gao Y."/>
            <person name="Qin F."/>
            <person name="Hu Q."/>
            <person name="Xie B."/>
            <person name="Cheng X."/>
        </authorList>
    </citation>
    <scope>NUCLEOTIDE SEQUENCE [LARGE SCALE GENOMIC DNA]</scope>
    <source>
        <strain evidence="16 17">IJ1G</strain>
    </source>
</reference>
<comment type="pathway">
    <text evidence="3">tRNA modification; 5-methoxycarbonylmethyl-2-thiouridine-tRNA biosynthesis.</text>
</comment>
<dbReference type="CDD" id="cd19496">
    <property type="entry name" value="Elp5"/>
    <property type="match status" value="1"/>
</dbReference>
<dbReference type="Gene3D" id="3.40.50.300">
    <property type="entry name" value="P-loop containing nucleotide triphosphate hydrolases"/>
    <property type="match status" value="1"/>
</dbReference>
<evidence type="ECO:0000256" key="7">
    <source>
        <dbReference type="ARBA" id="ARBA00022694"/>
    </source>
</evidence>
<evidence type="ECO:0000256" key="1">
    <source>
        <dbReference type="ARBA" id="ARBA00004123"/>
    </source>
</evidence>
<keyword evidence="17" id="KW-1185">Reference proteome</keyword>
<keyword evidence="9" id="KW-0863">Zinc-finger</keyword>
<dbReference type="GO" id="GO:0005634">
    <property type="term" value="C:nucleus"/>
    <property type="evidence" value="ECO:0007669"/>
    <property type="project" value="UniProtKB-SubCell"/>
</dbReference>
<dbReference type="GO" id="GO:0033588">
    <property type="term" value="C:elongator holoenzyme complex"/>
    <property type="evidence" value="ECO:0007669"/>
    <property type="project" value="InterPro"/>
</dbReference>
<keyword evidence="13" id="KW-0539">Nucleus</keyword>
<evidence type="ECO:0000256" key="2">
    <source>
        <dbReference type="ARBA" id="ARBA00004496"/>
    </source>
</evidence>
<dbReference type="AlphaFoldDB" id="A0A545VM14"/>
<dbReference type="InterPro" id="IPR019519">
    <property type="entry name" value="Elp5"/>
</dbReference>
<evidence type="ECO:0000256" key="11">
    <source>
        <dbReference type="ARBA" id="ARBA00023015"/>
    </source>
</evidence>
<sequence>MATHDKGEPLPAINAIVTAAPNGDAHATGALDANAALESSTQDIAADAANTALASRPRRSLRSAGRAAEEKIVKRTVKIITKRAQRKWDAERLLTDPKSPLAKANLRTILSYPMAWSSLDEADHAEILALFPDQSHIRTAEDGTAQPDMASLMNDDSFRYDCAAYTQNLAQGRHDPEWLAQAWAAHERRKAGDFKEFLRTKFETDWEVKLPPEVEPDVDQHQQEEAADGKQSMPTDEAIGANGIADLEQPATPVVSEFTTRAKLSKTKVIFLSFATIKKPHNVDVILRATGKDFKTIRKELLSHYPNIDPAAASARDRSISRAVVIIDSLNALASAIPQALASFLSGVITPAASIVAVYHTDVPVLLPKTFSEYEPEPFTILCHLATAILRLASLSQEIVRQRARDKALVEPEWGINEEREGVLIGLRGKGRSTGEVEESRGVVVTMELRRRSGRTVTETFILVRPDKGKSSTGKLLLRSDHPVFAAPGGAGHGAEEEEELPESTFNLGLTEKQRKDREGIVLPYFDAQTEVGGGDGGRILYEMGREDDFDEEEDEI</sequence>
<dbReference type="PROSITE" id="PS51916">
    <property type="entry name" value="DEUBAD"/>
    <property type="match status" value="1"/>
</dbReference>
<evidence type="ECO:0000256" key="12">
    <source>
        <dbReference type="ARBA" id="ARBA00023163"/>
    </source>
</evidence>
<feature type="region of interest" description="Disordered" evidence="14">
    <location>
        <begin position="212"/>
        <end position="234"/>
    </location>
</feature>
<keyword evidence="8" id="KW-0479">Metal-binding</keyword>
<evidence type="ECO:0000313" key="16">
    <source>
        <dbReference type="EMBL" id="TQV91000.1"/>
    </source>
</evidence>
<dbReference type="Proteomes" id="UP000315783">
    <property type="component" value="Unassembled WGS sequence"/>
</dbReference>
<feature type="domain" description="DEUBAD" evidence="15">
    <location>
        <begin position="97"/>
        <end position="211"/>
    </location>
</feature>
<dbReference type="InterPro" id="IPR027417">
    <property type="entry name" value="P-loop_NTPase"/>
</dbReference>
<evidence type="ECO:0000256" key="6">
    <source>
        <dbReference type="ARBA" id="ARBA00022490"/>
    </source>
</evidence>
<evidence type="ECO:0000256" key="10">
    <source>
        <dbReference type="ARBA" id="ARBA00022833"/>
    </source>
</evidence>
<keyword evidence="7" id="KW-0819">tRNA processing</keyword>
<dbReference type="InterPro" id="IPR044867">
    <property type="entry name" value="DEUBAD_dom"/>
</dbReference>
<keyword evidence="6" id="KW-0963">Cytoplasm</keyword>
<dbReference type="Pfam" id="PF10483">
    <property type="entry name" value="Elong_Iki1"/>
    <property type="match status" value="1"/>
</dbReference>
<evidence type="ECO:0000259" key="15">
    <source>
        <dbReference type="PROSITE" id="PS51916"/>
    </source>
</evidence>